<dbReference type="Proteomes" id="UP001567538">
    <property type="component" value="Unassembled WGS sequence"/>
</dbReference>
<organism evidence="1 2">
    <name type="scientific">Salvia divinorum</name>
    <name type="common">Maria pastora</name>
    <name type="synonym">Diviner's sage</name>
    <dbReference type="NCBI Taxonomy" id="28513"/>
    <lineage>
        <taxon>Eukaryota</taxon>
        <taxon>Viridiplantae</taxon>
        <taxon>Streptophyta</taxon>
        <taxon>Embryophyta</taxon>
        <taxon>Tracheophyta</taxon>
        <taxon>Spermatophyta</taxon>
        <taxon>Magnoliopsida</taxon>
        <taxon>eudicotyledons</taxon>
        <taxon>Gunneridae</taxon>
        <taxon>Pentapetalae</taxon>
        <taxon>asterids</taxon>
        <taxon>lamiids</taxon>
        <taxon>Lamiales</taxon>
        <taxon>Lamiaceae</taxon>
        <taxon>Nepetoideae</taxon>
        <taxon>Mentheae</taxon>
        <taxon>Salviinae</taxon>
        <taxon>Salvia</taxon>
        <taxon>Salvia subgen. Calosphace</taxon>
    </lineage>
</organism>
<reference evidence="1 2" key="1">
    <citation type="submission" date="2024-06" db="EMBL/GenBank/DDBJ databases">
        <title>A chromosome level genome sequence of Diviner's sage (Salvia divinorum).</title>
        <authorList>
            <person name="Ford S.A."/>
            <person name="Ro D.-K."/>
            <person name="Ness R.W."/>
            <person name="Phillips M.A."/>
        </authorList>
    </citation>
    <scope>NUCLEOTIDE SEQUENCE [LARGE SCALE GENOMIC DNA]</scope>
    <source>
        <strain evidence="1">SAF-2024a</strain>
        <tissue evidence="1">Leaf</tissue>
    </source>
</reference>
<proteinExistence type="predicted"/>
<name>A0ABD1IJV4_SALDI</name>
<sequence>MEEVKRIRGSPLIVAHTETPSQSRSRRSLSPWSRSVVRVGVTARPLAVSPAAACTSPHRGTVAVRYWVARLSVVELIEVRQICGWAESWEGLQPCNGREVELQWLDNGRGFGPFELANQIRAPFEYKLD</sequence>
<gene>
    <name evidence="1" type="ORF">AAHA92_00531</name>
</gene>
<protein>
    <submittedName>
        <fullName evidence="1">Uncharacterized protein</fullName>
    </submittedName>
</protein>
<comment type="caution">
    <text evidence="1">The sequence shown here is derived from an EMBL/GenBank/DDBJ whole genome shotgun (WGS) entry which is preliminary data.</text>
</comment>
<dbReference type="AlphaFoldDB" id="A0ABD1IJV4"/>
<keyword evidence="2" id="KW-1185">Reference proteome</keyword>
<evidence type="ECO:0000313" key="1">
    <source>
        <dbReference type="EMBL" id="KAL1568995.1"/>
    </source>
</evidence>
<accession>A0ABD1IJV4</accession>
<evidence type="ECO:0000313" key="2">
    <source>
        <dbReference type="Proteomes" id="UP001567538"/>
    </source>
</evidence>
<dbReference type="EMBL" id="JBEAFC010000001">
    <property type="protein sequence ID" value="KAL1568995.1"/>
    <property type="molecule type" value="Genomic_DNA"/>
</dbReference>